<dbReference type="Pfam" id="PF11739">
    <property type="entry name" value="YdbH-like"/>
    <property type="match status" value="1"/>
</dbReference>
<accession>A0A2S7KA95</accession>
<gene>
    <name evidence="1" type="ORF">CW354_00785</name>
</gene>
<dbReference type="RefSeq" id="WP_104828142.1">
    <property type="nucleotide sequence ID" value="NZ_PJCH01000001.1"/>
</dbReference>
<name>A0A2S7KA95_9PROT</name>
<dbReference type="Proteomes" id="UP000239504">
    <property type="component" value="Unassembled WGS sequence"/>
</dbReference>
<sequence length="956" mass="100030">MRAARLLAILLTLAAILAALVYVFRLPMAGWAVRSAMAGAGFENPAARVTALSFSGARLEDVAAGPELAPDFSFEAIEADFHPRRLWTEKKADALRAGPGVARVKVDDAGRASFAGFEAGGEGEGVGAALPFDRLLLRNLKVFILAPDTNARAIIDAEYDIGKGGKGAVTLEAKRFVWRDIHFSEVEGSASADLSADGKISLAADLKAASAGTEGAIANNLDMKLDGEAADWRDAANGKADALAGRMRFDFSAPDIELNEPAAQSVMSAAPVEAVLGTALRRGALNGAVIIDFSQAALTARIAGGKPLTLATPDGALLTVRQQGEAPFYKASGGRMASSFGFALESDGVDASGGVDFAQEGGGWRLAAPVEIAEFASGPLSLAGSRVDLSAMSDGAIIDAALGLKSGLKRLEVGRLTISDAPFSGAFGIKADMNARRATIVSKSDCFTIERGRGVIKAQNLETRISAMTLCNGDGPLGVVTWNGETVFALAGDLAAKTAMFRMGETRAEGRPPAIRIDASYRPNEEKTEIKGAAEGGAMTLNNALDMAGVVGRFEITLDAETLRASANVDRLRIAQHLRETGQARLVSPVVAAGEASLKGSKAEFAYTLTTPEGRRLGRGEGTHDMMTASGETAFSLGNLAFAPGALQPNRISPALKGIVDAAEGGMDGAIRFGWSPDGVTSSADFQFNEISFVGPTRAVTRTSGLNGSVQLTNLWPVTTDGLQTITVSAVDMDALQLGAGAITFDMPGDDSIHLAEAEFPWFGGTIGVYDAKAAFTGEAVIPLRADNADLAKILDYVDVDGLSGEGVLSGELPVTFEDGKARIENGYFKSEGPGVLSYVGKGTDAASERSGEADVAFDLLRDFRYESMRVEISGPLDGDLDFVVALEGAGEITLKNQAMIKEGKGRIPARYTISLEAPLLALINQARLSQDFRLQYEQMQRTEPPDGGARAEDGQ</sequence>
<evidence type="ECO:0000313" key="1">
    <source>
        <dbReference type="EMBL" id="PQA89440.1"/>
    </source>
</evidence>
<dbReference type="InterPro" id="IPR021730">
    <property type="entry name" value="YdbH"/>
</dbReference>
<evidence type="ECO:0000313" key="2">
    <source>
        <dbReference type="Proteomes" id="UP000239504"/>
    </source>
</evidence>
<dbReference type="EMBL" id="PJCH01000001">
    <property type="protein sequence ID" value="PQA89440.1"/>
    <property type="molecule type" value="Genomic_DNA"/>
</dbReference>
<protein>
    <submittedName>
        <fullName evidence="1">Uncharacterized protein</fullName>
    </submittedName>
</protein>
<comment type="caution">
    <text evidence="1">The sequence shown here is derived from an EMBL/GenBank/DDBJ whole genome shotgun (WGS) entry which is preliminary data.</text>
</comment>
<dbReference type="OrthoDB" id="7597031at2"/>
<reference evidence="1 2" key="1">
    <citation type="submission" date="2017-12" db="EMBL/GenBank/DDBJ databases">
        <authorList>
            <person name="Hurst M.R.H."/>
        </authorList>
    </citation>
    <scope>NUCLEOTIDE SEQUENCE [LARGE SCALE GENOMIC DNA]</scope>
    <source>
        <strain evidence="1 2">SY-3-19</strain>
    </source>
</reference>
<proteinExistence type="predicted"/>
<dbReference type="AlphaFoldDB" id="A0A2S7KA95"/>
<organism evidence="1 2">
    <name type="scientific">Hyphococcus luteus</name>
    <dbReference type="NCBI Taxonomy" id="2058213"/>
    <lineage>
        <taxon>Bacteria</taxon>
        <taxon>Pseudomonadati</taxon>
        <taxon>Pseudomonadota</taxon>
        <taxon>Alphaproteobacteria</taxon>
        <taxon>Parvularculales</taxon>
        <taxon>Parvularculaceae</taxon>
        <taxon>Hyphococcus</taxon>
    </lineage>
</organism>
<keyword evidence="2" id="KW-1185">Reference proteome</keyword>